<dbReference type="NCBIfam" id="TIGR00756">
    <property type="entry name" value="PPR"/>
    <property type="match status" value="5"/>
</dbReference>
<gene>
    <name evidence="4" type="ORF">Naga_100020g78</name>
</gene>
<proteinExistence type="predicted"/>
<dbReference type="PROSITE" id="PS51375">
    <property type="entry name" value="PPR"/>
    <property type="match status" value="6"/>
</dbReference>
<dbReference type="InterPro" id="IPR002885">
    <property type="entry name" value="PPR_rpt"/>
</dbReference>
<dbReference type="Proteomes" id="UP000019335">
    <property type="component" value="Chromosome 14"/>
</dbReference>
<dbReference type="Gene3D" id="1.25.40.10">
    <property type="entry name" value="Tetratricopeptide repeat domain"/>
    <property type="match status" value="3"/>
</dbReference>
<feature type="repeat" description="PPR" evidence="2">
    <location>
        <begin position="692"/>
        <end position="726"/>
    </location>
</feature>
<organism evidence="4 5">
    <name type="scientific">Nannochloropsis gaditana</name>
    <dbReference type="NCBI Taxonomy" id="72520"/>
    <lineage>
        <taxon>Eukaryota</taxon>
        <taxon>Sar</taxon>
        <taxon>Stramenopiles</taxon>
        <taxon>Ochrophyta</taxon>
        <taxon>Eustigmatophyceae</taxon>
        <taxon>Eustigmatales</taxon>
        <taxon>Monodopsidaceae</taxon>
        <taxon>Nannochloropsis</taxon>
    </lineage>
</organism>
<evidence type="ECO:0000256" key="1">
    <source>
        <dbReference type="ARBA" id="ARBA00022737"/>
    </source>
</evidence>
<dbReference type="InterPro" id="IPR033443">
    <property type="entry name" value="PROP1-like_PPR_dom"/>
</dbReference>
<reference evidence="4 5" key="1">
    <citation type="journal article" date="2014" name="Mol. Plant">
        <title>Chromosome Scale Genome Assembly and Transcriptome Profiling of Nannochloropsis gaditana in Nitrogen Depletion.</title>
        <authorList>
            <person name="Corteggiani Carpinelli E."/>
            <person name="Telatin A."/>
            <person name="Vitulo N."/>
            <person name="Forcato C."/>
            <person name="D'Angelo M."/>
            <person name="Schiavon R."/>
            <person name="Vezzi A."/>
            <person name="Giacometti G.M."/>
            <person name="Morosinotto T."/>
            <person name="Valle G."/>
        </authorList>
    </citation>
    <scope>NUCLEOTIDE SEQUENCE [LARGE SCALE GENOMIC DNA]</scope>
    <source>
        <strain evidence="4 5">B-31</strain>
    </source>
</reference>
<feature type="repeat" description="PPR" evidence="2">
    <location>
        <begin position="244"/>
        <end position="279"/>
    </location>
</feature>
<dbReference type="EMBL" id="AZIL01001306">
    <property type="protein sequence ID" value="EWM24279.1"/>
    <property type="molecule type" value="Genomic_DNA"/>
</dbReference>
<accession>W7TVD4</accession>
<dbReference type="OrthoDB" id="185373at2759"/>
<keyword evidence="5" id="KW-1185">Reference proteome</keyword>
<feature type="domain" description="PROP1-like PPR" evidence="3">
    <location>
        <begin position="632"/>
        <end position="757"/>
    </location>
</feature>
<dbReference type="PANTHER" id="PTHR47447">
    <property type="entry name" value="OS03G0856100 PROTEIN"/>
    <property type="match status" value="1"/>
</dbReference>
<feature type="repeat" description="PPR" evidence="2">
    <location>
        <begin position="833"/>
        <end position="867"/>
    </location>
</feature>
<evidence type="ECO:0000313" key="5">
    <source>
        <dbReference type="Proteomes" id="UP000019335"/>
    </source>
</evidence>
<evidence type="ECO:0000313" key="4">
    <source>
        <dbReference type="EMBL" id="EWM24279.1"/>
    </source>
</evidence>
<dbReference type="AlphaFoldDB" id="W7TVD4"/>
<feature type="repeat" description="PPR" evidence="2">
    <location>
        <begin position="868"/>
        <end position="902"/>
    </location>
</feature>
<evidence type="ECO:0000256" key="2">
    <source>
        <dbReference type="PROSITE-ProRule" id="PRU00708"/>
    </source>
</evidence>
<dbReference type="Pfam" id="PF17177">
    <property type="entry name" value="PPR_long"/>
    <property type="match status" value="1"/>
</dbReference>
<evidence type="ECO:0000259" key="3">
    <source>
        <dbReference type="Pfam" id="PF17177"/>
    </source>
</evidence>
<dbReference type="Pfam" id="PF01535">
    <property type="entry name" value="PPR"/>
    <property type="match status" value="1"/>
</dbReference>
<comment type="caution">
    <text evidence="4">The sequence shown here is derived from an EMBL/GenBank/DDBJ whole genome shotgun (WGS) entry which is preliminary data.</text>
</comment>
<protein>
    <submittedName>
        <fullName evidence="4">Pentatricopeptide repeat-containing protein chloroplastic</fullName>
    </submittedName>
</protein>
<feature type="repeat" description="PPR" evidence="2">
    <location>
        <begin position="763"/>
        <end position="797"/>
    </location>
</feature>
<name>W7TVD4_9STRA</name>
<feature type="repeat" description="PPR" evidence="2">
    <location>
        <begin position="798"/>
        <end position="832"/>
    </location>
</feature>
<dbReference type="Pfam" id="PF13041">
    <property type="entry name" value="PPR_2"/>
    <property type="match status" value="2"/>
</dbReference>
<dbReference type="InterPro" id="IPR011990">
    <property type="entry name" value="TPR-like_helical_dom_sf"/>
</dbReference>
<dbReference type="PANTHER" id="PTHR47447:SF17">
    <property type="entry name" value="OS12G0638900 PROTEIN"/>
    <property type="match status" value="1"/>
</dbReference>
<sequence length="1184" mass="130433">MSLSQCFPPTAPRSLLLGEELRGVGKWSRNSYRGGSPRGMQRCASVPRLANKGKALGGSCSSHSCSIGNCSSVRPITGGAGGKERKYLQAKSRAEIVTSINAKPRTRRSWAPPSSTLSQTLKSAENSQAGWRCAPTGVNKGVALGQRARPQQVILRQSPASSGTVVKDLRQILPDDAPARTAMLKALEGGHVGTCVQVLQQLSAEGVYSLDKPLACQLVDKCVESKAWPVVMNSLLPCPAFPMDTGMCSYILEACLRARRWRPALALVRSRMPSRGLQPTREAYEGVLMVCGRCQEAGEVLRLLEEMHARRLLETGSAKDMRDLAVKAAAAGAWEAGLIVCQEYLRTVPGGTVGKGERFLPGMRQRGRTPAPEVPRWSASVVELEAEMVEATILACQRDLREAHRMNEHALLSRMCTRLWELVQEMQRRRGLELGRRAWDSLVHVCSKAGNTQLISQMMDAVAVDERVDSGHWAQRHAALRRCWVDRDWARARALLGSFLASCGRESPPESDELVTMVLDCGLRGDLEQEALAVFNAWWDADPSFSPSSRCRVKAVRTALKLARVSSAFPSLSVTPPRDSNSLDSLRIQVGATEEARIGSSGLQGLADLLDRFERRAPSQRAIVCNMVMEHARVHRLVEEGFAFLEAMRALDIPRQSATLQPLLKLCSSANRQRDVVRLVGEMVEKDKLKPQAQTYSQVIEAATRADMVEEALKLFQTMIAEGFPAGDKECTDLMAALARNGDWSRALDLLQDIRVYTKRPPACIVYTAAVNACGNGGAWEMALMLMRRMEEEGIAPNSYTYSSAIKACSRAGKWEQASALFTEMQERGLPQNEVTYTVILNAHAKAGRLQEAAACLEGMKKRGLSPSTPHYTAAIDACSRSGEYQQALRWFEEMKNEKVPINRMTYSATIAVCGKGGAWEQAVRVLLDMMLTSRDGSSHVCYMLAVDACRRSDQWPVAAYLWDLIELVDPKELNQPTLNSLICAMEHPALHSLVASFYQRAYDKGQVNHWSVAFYRVVDLHNFSRPLAKAALHHVLECMLEKHGPGVARDLSIVSDGEEMGTKEEKGFRSTAPFQSLSGEIPCDPAISTQTDKKWSASEMYLPWPRNKARHGYVQDPRDPLVIVTGHGRKRAAGTSVLRDDIADFLASEFDPPLTTKTMPYNPGRLLVPSSTLLTYLLAKSGS</sequence>
<keyword evidence="1" id="KW-0677">Repeat</keyword>